<feature type="domain" description="Phospholipase/carboxylesterase/thioesterase" evidence="2">
    <location>
        <begin position="25"/>
        <end position="177"/>
    </location>
</feature>
<proteinExistence type="inferred from homology"/>
<dbReference type="InterPro" id="IPR029058">
    <property type="entry name" value="AB_hydrolase_fold"/>
</dbReference>
<evidence type="ECO:0000313" key="3">
    <source>
        <dbReference type="EMBL" id="KAK3200983.1"/>
    </source>
</evidence>
<protein>
    <recommendedName>
        <fullName evidence="2">Phospholipase/carboxylesterase/thioesterase domain-containing protein</fullName>
    </recommendedName>
</protein>
<gene>
    <name evidence="3" type="ORF">GRF29_213g592114</name>
</gene>
<dbReference type="InterPro" id="IPR050565">
    <property type="entry name" value="LYPA1-2/EST-like"/>
</dbReference>
<sequence>MPGRLPTKADFASSVTLSITPPPASQQPANVLVLLHGLGDTHEAFEKLGRQLNFPETACIAVRAPKPLPFDLDGFHWGDDMIFDQTTGEMDVDTGFTESTQVILQKVIRDGLIAKCGFTAREIIFFGFAQGGMVALQVAASLDEELGGVVSIGGALSLSAPLLPIDKKNRTPVLVCKASSGSQVTDSALKRLKDTFNFVEVKEWQRKGDGMMRNRDEMLPIMQFFARRLRIDFGHGCPREQNMHLSNGIPEQNMSMNPESSPNCRGYDTDAAAPLLTIAPSLEAAPVSLPSSVLDPAEPSLEGNAVDAVPTGSVPVASSLPDCVSPDTYPVSLGSL</sequence>
<organism evidence="3 4">
    <name type="scientific">Pseudopithomyces chartarum</name>
    <dbReference type="NCBI Taxonomy" id="1892770"/>
    <lineage>
        <taxon>Eukaryota</taxon>
        <taxon>Fungi</taxon>
        <taxon>Dikarya</taxon>
        <taxon>Ascomycota</taxon>
        <taxon>Pezizomycotina</taxon>
        <taxon>Dothideomycetes</taxon>
        <taxon>Pleosporomycetidae</taxon>
        <taxon>Pleosporales</taxon>
        <taxon>Massarineae</taxon>
        <taxon>Didymosphaeriaceae</taxon>
        <taxon>Pseudopithomyces</taxon>
    </lineage>
</organism>
<dbReference type="EMBL" id="WVTA01000017">
    <property type="protein sequence ID" value="KAK3200983.1"/>
    <property type="molecule type" value="Genomic_DNA"/>
</dbReference>
<dbReference type="SUPFAM" id="SSF53474">
    <property type="entry name" value="alpha/beta-Hydrolases"/>
    <property type="match status" value="1"/>
</dbReference>
<evidence type="ECO:0000313" key="4">
    <source>
        <dbReference type="Proteomes" id="UP001280581"/>
    </source>
</evidence>
<comment type="caution">
    <text evidence="3">The sequence shown here is derived from an EMBL/GenBank/DDBJ whole genome shotgun (WGS) entry which is preliminary data.</text>
</comment>
<dbReference type="GO" id="GO:0052689">
    <property type="term" value="F:carboxylic ester hydrolase activity"/>
    <property type="evidence" value="ECO:0007669"/>
    <property type="project" value="TreeGrafter"/>
</dbReference>
<comment type="similarity">
    <text evidence="1">Belongs to the AB hydrolase superfamily. AB hydrolase 2 family.</text>
</comment>
<evidence type="ECO:0000256" key="1">
    <source>
        <dbReference type="ARBA" id="ARBA00006499"/>
    </source>
</evidence>
<name>A0AAN6LQ01_9PLEO</name>
<accession>A0AAN6LQ01</accession>
<dbReference type="PANTHER" id="PTHR10655:SF67">
    <property type="entry name" value="PHOSPHOLIPASE_CARBOXYLESTERASE SUPERFAMILY (AFU_ORTHOLOGUE AFUA_5G09340)"/>
    <property type="match status" value="1"/>
</dbReference>
<dbReference type="Proteomes" id="UP001280581">
    <property type="component" value="Unassembled WGS sequence"/>
</dbReference>
<dbReference type="Pfam" id="PF02230">
    <property type="entry name" value="Abhydrolase_2"/>
    <property type="match status" value="1"/>
</dbReference>
<dbReference type="InterPro" id="IPR003140">
    <property type="entry name" value="PLipase/COase/thioEstase"/>
</dbReference>
<reference evidence="3 4" key="1">
    <citation type="submission" date="2021-02" db="EMBL/GenBank/DDBJ databases">
        <title>Genome assembly of Pseudopithomyces chartarum.</title>
        <authorList>
            <person name="Jauregui R."/>
            <person name="Singh J."/>
            <person name="Voisey C."/>
        </authorList>
    </citation>
    <scope>NUCLEOTIDE SEQUENCE [LARGE SCALE GENOMIC DNA]</scope>
    <source>
        <strain evidence="3 4">AGR01</strain>
    </source>
</reference>
<dbReference type="PANTHER" id="PTHR10655">
    <property type="entry name" value="LYSOPHOSPHOLIPASE-RELATED"/>
    <property type="match status" value="1"/>
</dbReference>
<dbReference type="GO" id="GO:0005737">
    <property type="term" value="C:cytoplasm"/>
    <property type="evidence" value="ECO:0007669"/>
    <property type="project" value="TreeGrafter"/>
</dbReference>
<evidence type="ECO:0000259" key="2">
    <source>
        <dbReference type="Pfam" id="PF02230"/>
    </source>
</evidence>
<dbReference type="AlphaFoldDB" id="A0AAN6LQ01"/>
<dbReference type="Gene3D" id="3.40.50.1820">
    <property type="entry name" value="alpha/beta hydrolase"/>
    <property type="match status" value="1"/>
</dbReference>
<keyword evidence="4" id="KW-1185">Reference proteome</keyword>
<dbReference type="GO" id="GO:0008474">
    <property type="term" value="F:palmitoyl-(protein) hydrolase activity"/>
    <property type="evidence" value="ECO:0007669"/>
    <property type="project" value="TreeGrafter"/>
</dbReference>